<dbReference type="OrthoDB" id="8410162at2"/>
<comment type="caution">
    <text evidence="2">The sequence shown here is derived from an EMBL/GenBank/DDBJ whole genome shotgun (WGS) entry which is preliminary data.</text>
</comment>
<proteinExistence type="predicted"/>
<dbReference type="SUPFAM" id="SSF54427">
    <property type="entry name" value="NTF2-like"/>
    <property type="match status" value="1"/>
</dbReference>
<dbReference type="AlphaFoldDB" id="A0A512N6A2"/>
<dbReference type="InterPro" id="IPR027843">
    <property type="entry name" value="DUF4440"/>
</dbReference>
<dbReference type="Pfam" id="PF14534">
    <property type="entry name" value="DUF4440"/>
    <property type="match status" value="1"/>
</dbReference>
<dbReference type="Proteomes" id="UP000321058">
    <property type="component" value="Unassembled WGS sequence"/>
</dbReference>
<name>A0A512N6A2_9HYPH</name>
<sequence length="130" mass="14511">MPSVADEVRAVLERKAAALKQRSAPKLQELLEENFVYVTASGRRLRRDAYVENGTGPHGLRFQSQEIEGLDVADFGDMAIATMTLHDRFEIEDRTVAETYRSFCVFRRHGAAWLWAGGQTCVAGRAPNPS</sequence>
<dbReference type="EMBL" id="BKAJ01000031">
    <property type="protein sequence ID" value="GEP54522.1"/>
    <property type="molecule type" value="Genomic_DNA"/>
</dbReference>
<dbReference type="RefSeq" id="WP_147148150.1">
    <property type="nucleotide sequence ID" value="NZ_BKAJ01000031.1"/>
</dbReference>
<dbReference type="Gene3D" id="3.10.450.50">
    <property type="match status" value="1"/>
</dbReference>
<dbReference type="InterPro" id="IPR032710">
    <property type="entry name" value="NTF2-like_dom_sf"/>
</dbReference>
<reference evidence="2 3" key="1">
    <citation type="submission" date="2019-07" db="EMBL/GenBank/DDBJ databases">
        <title>Whole genome shotgun sequence of Reyranella soli NBRC 108950.</title>
        <authorList>
            <person name="Hosoyama A."/>
            <person name="Uohara A."/>
            <person name="Ohji S."/>
            <person name="Ichikawa N."/>
        </authorList>
    </citation>
    <scope>NUCLEOTIDE SEQUENCE [LARGE SCALE GENOMIC DNA]</scope>
    <source>
        <strain evidence="2 3">NBRC 108950</strain>
    </source>
</reference>
<accession>A0A512N6A2</accession>
<evidence type="ECO:0000313" key="2">
    <source>
        <dbReference type="EMBL" id="GEP54522.1"/>
    </source>
</evidence>
<gene>
    <name evidence="2" type="ORF">RSO01_16880</name>
</gene>
<protein>
    <recommendedName>
        <fullName evidence="1">DUF4440 domain-containing protein</fullName>
    </recommendedName>
</protein>
<keyword evidence="3" id="KW-1185">Reference proteome</keyword>
<evidence type="ECO:0000259" key="1">
    <source>
        <dbReference type="Pfam" id="PF14534"/>
    </source>
</evidence>
<evidence type="ECO:0000313" key="3">
    <source>
        <dbReference type="Proteomes" id="UP000321058"/>
    </source>
</evidence>
<feature type="domain" description="DUF4440" evidence="1">
    <location>
        <begin position="8"/>
        <end position="114"/>
    </location>
</feature>
<organism evidence="2 3">
    <name type="scientific">Reyranella soli</name>
    <dbReference type="NCBI Taxonomy" id="1230389"/>
    <lineage>
        <taxon>Bacteria</taxon>
        <taxon>Pseudomonadati</taxon>
        <taxon>Pseudomonadota</taxon>
        <taxon>Alphaproteobacteria</taxon>
        <taxon>Hyphomicrobiales</taxon>
        <taxon>Reyranellaceae</taxon>
        <taxon>Reyranella</taxon>
    </lineage>
</organism>